<protein>
    <submittedName>
        <fullName evidence="2">DUF3899 domain-containing protein</fullName>
    </submittedName>
</protein>
<keyword evidence="1" id="KW-1133">Transmembrane helix</keyword>
<organism evidence="2 3">
    <name type="scientific">Alkaliphilus flagellatus</name>
    <dbReference type="NCBI Taxonomy" id="2841507"/>
    <lineage>
        <taxon>Bacteria</taxon>
        <taxon>Bacillati</taxon>
        <taxon>Bacillota</taxon>
        <taxon>Clostridia</taxon>
        <taxon>Peptostreptococcales</taxon>
        <taxon>Natronincolaceae</taxon>
        <taxon>Alkaliphilus</taxon>
    </lineage>
</organism>
<proteinExistence type="predicted"/>
<keyword evidence="1" id="KW-0812">Transmembrane</keyword>
<feature type="transmembrane region" description="Helical" evidence="1">
    <location>
        <begin position="33"/>
        <end position="54"/>
    </location>
</feature>
<dbReference type="Proteomes" id="UP000779508">
    <property type="component" value="Unassembled WGS sequence"/>
</dbReference>
<keyword evidence="3" id="KW-1185">Reference proteome</keyword>
<keyword evidence="1" id="KW-0472">Membrane</keyword>
<evidence type="ECO:0000256" key="1">
    <source>
        <dbReference type="SAM" id="Phobius"/>
    </source>
</evidence>
<evidence type="ECO:0000313" key="3">
    <source>
        <dbReference type="Proteomes" id="UP000779508"/>
    </source>
</evidence>
<accession>A0ABS6FYI4</accession>
<feature type="transmembrane region" description="Helical" evidence="1">
    <location>
        <begin position="105"/>
        <end position="122"/>
    </location>
</feature>
<dbReference type="EMBL" id="JAHLQK010000001">
    <property type="protein sequence ID" value="MBU5674966.1"/>
    <property type="molecule type" value="Genomic_DNA"/>
</dbReference>
<reference evidence="2 3" key="1">
    <citation type="submission" date="2021-06" db="EMBL/GenBank/DDBJ databases">
        <authorList>
            <person name="Sun Q."/>
            <person name="Li D."/>
        </authorList>
    </citation>
    <scope>NUCLEOTIDE SEQUENCE [LARGE SCALE GENOMIC DNA]</scope>
    <source>
        <strain evidence="2 3">MSJ-5</strain>
    </source>
</reference>
<gene>
    <name evidence="2" type="ORF">KQI88_00865</name>
</gene>
<dbReference type="RefSeq" id="WP_216414478.1">
    <property type="nucleotide sequence ID" value="NZ_JAHLQK010000001.1"/>
</dbReference>
<sequence length="123" mass="14572">MILLTIITTISTIFIICFSSNQSFIFKLSNAFFIIGFIYLFIALSIHVRNIGFFKTLSYNKYRRNYKKLTELNLTDEELNNNNNGPKKFYDFFVEKYKRQISNALFYKFAIPLILVSFILSFI</sequence>
<name>A0ABS6FYI4_9FIRM</name>
<evidence type="ECO:0000313" key="2">
    <source>
        <dbReference type="EMBL" id="MBU5674966.1"/>
    </source>
</evidence>
<comment type="caution">
    <text evidence="2">The sequence shown here is derived from an EMBL/GenBank/DDBJ whole genome shotgun (WGS) entry which is preliminary data.</text>
</comment>